<name>A0A3N2B9W4_9MICO</name>
<keyword evidence="13" id="KW-1185">Reference proteome</keyword>
<dbReference type="InterPro" id="IPR020578">
    <property type="entry name" value="Aminotrans_V_PyrdxlP_BS"/>
</dbReference>
<dbReference type="InterPro" id="IPR015424">
    <property type="entry name" value="PyrdxlP-dep_Trfase"/>
</dbReference>
<dbReference type="FunFam" id="3.40.640.10:FF:000084">
    <property type="entry name" value="IscS-like cysteine desulfurase"/>
    <property type="match status" value="1"/>
</dbReference>
<keyword evidence="5" id="KW-0479">Metal-binding</keyword>
<dbReference type="PROSITE" id="PS00595">
    <property type="entry name" value="AA_TRANSFER_CLASS_5"/>
    <property type="match status" value="1"/>
</dbReference>
<dbReference type="InterPro" id="IPR015421">
    <property type="entry name" value="PyrdxlP-dep_Trfase_major"/>
</dbReference>
<accession>A0A3N2B9W4</accession>
<comment type="caution">
    <text evidence="12">The sequence shown here is derived from an EMBL/GenBank/DDBJ whole genome shotgun (WGS) entry which is preliminary data.</text>
</comment>
<dbReference type="PIRSF" id="PIRSF005572">
    <property type="entry name" value="NifS"/>
    <property type="match status" value="1"/>
</dbReference>
<keyword evidence="4" id="KW-0808">Transferase</keyword>
<keyword evidence="7" id="KW-0408">Iron</keyword>
<evidence type="ECO:0000256" key="2">
    <source>
        <dbReference type="ARBA" id="ARBA00006490"/>
    </source>
</evidence>
<comment type="cofactor">
    <cofactor evidence="1 10">
        <name>pyridoxal 5'-phosphate</name>
        <dbReference type="ChEBI" id="CHEBI:597326"/>
    </cofactor>
</comment>
<evidence type="ECO:0000256" key="6">
    <source>
        <dbReference type="ARBA" id="ARBA00022898"/>
    </source>
</evidence>
<dbReference type="InterPro" id="IPR016454">
    <property type="entry name" value="Cysteine_dSase"/>
</dbReference>
<comment type="catalytic activity">
    <reaction evidence="9">
        <text>(sulfur carrier)-H + L-cysteine = (sulfur carrier)-SH + L-alanine</text>
        <dbReference type="Rhea" id="RHEA:43892"/>
        <dbReference type="Rhea" id="RHEA-COMP:14737"/>
        <dbReference type="Rhea" id="RHEA-COMP:14739"/>
        <dbReference type="ChEBI" id="CHEBI:29917"/>
        <dbReference type="ChEBI" id="CHEBI:35235"/>
        <dbReference type="ChEBI" id="CHEBI:57972"/>
        <dbReference type="ChEBI" id="CHEBI:64428"/>
        <dbReference type="EC" id="2.8.1.7"/>
    </reaction>
</comment>
<evidence type="ECO:0000256" key="1">
    <source>
        <dbReference type="ARBA" id="ARBA00001933"/>
    </source>
</evidence>
<dbReference type="SUPFAM" id="SSF53383">
    <property type="entry name" value="PLP-dependent transferases"/>
    <property type="match status" value="1"/>
</dbReference>
<evidence type="ECO:0000256" key="10">
    <source>
        <dbReference type="RuleBase" id="RU004504"/>
    </source>
</evidence>
<evidence type="ECO:0000313" key="13">
    <source>
        <dbReference type="Proteomes" id="UP000280668"/>
    </source>
</evidence>
<comment type="similarity">
    <text evidence="2">Belongs to the class-V pyridoxal-phosphate-dependent aminotransferase family. NifS/IscS subfamily.</text>
</comment>
<feature type="domain" description="Aminotransferase class V" evidence="11">
    <location>
        <begin position="4"/>
        <end position="372"/>
    </location>
</feature>
<evidence type="ECO:0000256" key="4">
    <source>
        <dbReference type="ARBA" id="ARBA00022679"/>
    </source>
</evidence>
<dbReference type="OrthoDB" id="9808002at2"/>
<dbReference type="Proteomes" id="UP000280668">
    <property type="component" value="Unassembled WGS sequence"/>
</dbReference>
<keyword evidence="8" id="KW-0411">Iron-sulfur</keyword>
<dbReference type="Gene3D" id="3.90.1150.10">
    <property type="entry name" value="Aspartate Aminotransferase, domain 1"/>
    <property type="match status" value="1"/>
</dbReference>
<evidence type="ECO:0000256" key="7">
    <source>
        <dbReference type="ARBA" id="ARBA00023004"/>
    </source>
</evidence>
<dbReference type="InterPro" id="IPR015422">
    <property type="entry name" value="PyrdxlP-dep_Trfase_small"/>
</dbReference>
<protein>
    <recommendedName>
        <fullName evidence="3">cysteine desulfurase</fullName>
        <ecNumber evidence="3">2.8.1.7</ecNumber>
    </recommendedName>
</protein>
<dbReference type="RefSeq" id="WP_123302686.1">
    <property type="nucleotide sequence ID" value="NZ_RKHK01000001.1"/>
</dbReference>
<evidence type="ECO:0000256" key="3">
    <source>
        <dbReference type="ARBA" id="ARBA00012239"/>
    </source>
</evidence>
<dbReference type="GO" id="GO:0051536">
    <property type="term" value="F:iron-sulfur cluster binding"/>
    <property type="evidence" value="ECO:0007669"/>
    <property type="project" value="UniProtKB-KW"/>
</dbReference>
<sequence length="411" mass="42021">MSAYLDHAATTPVRPEVAEVYRQELSRLGNPSALHTAGRAARARVEEAREQLAAAVDADPAEVLFTSGGTEADNLAVKGAYWARRAADPARTAVAVSAIEHHAVLEAASWLGEHEGAEVLELPVAPSGALDPAGVETAFDRGDLALASIMWANNETGVIQPIAELAARARHAGVPLHSDAVQAIGKVPVRFHASGVDALSLTGHKVGAPVGTGALIARRDFAMTPVEHGGGQERGVRSGTLSVAEASALALAVELAVAVQEAEAQRLAALRDRLLGAAATIEGVAVTGPVENRGITEWLPSHAHLTVAGADADALLAGLDMAGVAASSGAACQSGVQQPSHVLTAMGYRGEQARAAVRFSLGHTSTEDDVDAALAVLEQVAGAARRVFDAGRGSARRAAATSRTPVHPGSL</sequence>
<evidence type="ECO:0000256" key="9">
    <source>
        <dbReference type="ARBA" id="ARBA00050776"/>
    </source>
</evidence>
<evidence type="ECO:0000256" key="8">
    <source>
        <dbReference type="ARBA" id="ARBA00023014"/>
    </source>
</evidence>
<organism evidence="12 13">
    <name type="scientific">Bogoriella caseilytica</name>
    <dbReference type="NCBI Taxonomy" id="56055"/>
    <lineage>
        <taxon>Bacteria</taxon>
        <taxon>Bacillati</taxon>
        <taxon>Actinomycetota</taxon>
        <taxon>Actinomycetes</taxon>
        <taxon>Micrococcales</taxon>
        <taxon>Bogoriellaceae</taxon>
        <taxon>Bogoriella</taxon>
    </lineage>
</organism>
<gene>
    <name evidence="12" type="ORF">EDD31_0409</name>
</gene>
<dbReference type="EMBL" id="RKHK01000001">
    <property type="protein sequence ID" value="ROR72063.1"/>
    <property type="molecule type" value="Genomic_DNA"/>
</dbReference>
<evidence type="ECO:0000259" key="11">
    <source>
        <dbReference type="Pfam" id="PF00266"/>
    </source>
</evidence>
<evidence type="ECO:0000313" key="12">
    <source>
        <dbReference type="EMBL" id="ROR72063.1"/>
    </source>
</evidence>
<proteinExistence type="inferred from homology"/>
<dbReference type="EC" id="2.8.1.7" evidence="3"/>
<dbReference type="PANTHER" id="PTHR11601:SF34">
    <property type="entry name" value="CYSTEINE DESULFURASE"/>
    <property type="match status" value="1"/>
</dbReference>
<dbReference type="PANTHER" id="PTHR11601">
    <property type="entry name" value="CYSTEINE DESULFURYLASE FAMILY MEMBER"/>
    <property type="match status" value="1"/>
</dbReference>
<dbReference type="AlphaFoldDB" id="A0A3N2B9W4"/>
<dbReference type="InterPro" id="IPR000192">
    <property type="entry name" value="Aminotrans_V_dom"/>
</dbReference>
<dbReference type="Gene3D" id="1.10.260.50">
    <property type="match status" value="1"/>
</dbReference>
<dbReference type="Pfam" id="PF00266">
    <property type="entry name" value="Aminotran_5"/>
    <property type="match status" value="1"/>
</dbReference>
<dbReference type="GO" id="GO:0031071">
    <property type="term" value="F:cysteine desulfurase activity"/>
    <property type="evidence" value="ECO:0007669"/>
    <property type="project" value="UniProtKB-EC"/>
</dbReference>
<keyword evidence="6" id="KW-0663">Pyridoxal phosphate</keyword>
<reference evidence="12 13" key="1">
    <citation type="submission" date="2018-11" db="EMBL/GenBank/DDBJ databases">
        <title>Sequencing the genomes of 1000 actinobacteria strains.</title>
        <authorList>
            <person name="Klenk H.-P."/>
        </authorList>
    </citation>
    <scope>NUCLEOTIDE SEQUENCE [LARGE SCALE GENOMIC DNA]</scope>
    <source>
        <strain evidence="12 13">DSM 11294</strain>
    </source>
</reference>
<dbReference type="Gene3D" id="3.40.640.10">
    <property type="entry name" value="Type I PLP-dependent aspartate aminotransferase-like (Major domain)"/>
    <property type="match status" value="1"/>
</dbReference>
<dbReference type="GO" id="GO:0046872">
    <property type="term" value="F:metal ion binding"/>
    <property type="evidence" value="ECO:0007669"/>
    <property type="project" value="UniProtKB-KW"/>
</dbReference>
<evidence type="ECO:0000256" key="5">
    <source>
        <dbReference type="ARBA" id="ARBA00022723"/>
    </source>
</evidence>